<accession>A0ABU9BF89</accession>
<dbReference type="SUPFAM" id="SSF53474">
    <property type="entry name" value="alpha/beta-Hydrolases"/>
    <property type="match status" value="1"/>
</dbReference>
<protein>
    <submittedName>
        <fullName evidence="4">Alpha/beta hydrolase</fullName>
    </submittedName>
</protein>
<dbReference type="InterPro" id="IPR029058">
    <property type="entry name" value="AB_hydrolase_fold"/>
</dbReference>
<evidence type="ECO:0000313" key="5">
    <source>
        <dbReference type="Proteomes" id="UP001368500"/>
    </source>
</evidence>
<evidence type="ECO:0000259" key="3">
    <source>
        <dbReference type="Pfam" id="PF20434"/>
    </source>
</evidence>
<comment type="caution">
    <text evidence="4">The sequence shown here is derived from an EMBL/GenBank/DDBJ whole genome shotgun (WGS) entry which is preliminary data.</text>
</comment>
<feature type="region of interest" description="Disordered" evidence="2">
    <location>
        <begin position="341"/>
        <end position="373"/>
    </location>
</feature>
<dbReference type="PANTHER" id="PTHR48081:SF13">
    <property type="entry name" value="ALPHA_BETA HYDROLASE"/>
    <property type="match status" value="1"/>
</dbReference>
<name>A0ABU9BF89_9BURK</name>
<dbReference type="Proteomes" id="UP001368500">
    <property type="component" value="Unassembled WGS sequence"/>
</dbReference>
<evidence type="ECO:0000256" key="2">
    <source>
        <dbReference type="SAM" id="MobiDB-lite"/>
    </source>
</evidence>
<dbReference type="GO" id="GO:0016787">
    <property type="term" value="F:hydrolase activity"/>
    <property type="evidence" value="ECO:0007669"/>
    <property type="project" value="UniProtKB-KW"/>
</dbReference>
<organism evidence="4 5">
    <name type="scientific">Pseudaquabacterium rugosum</name>
    <dbReference type="NCBI Taxonomy" id="2984194"/>
    <lineage>
        <taxon>Bacteria</taxon>
        <taxon>Pseudomonadati</taxon>
        <taxon>Pseudomonadota</taxon>
        <taxon>Betaproteobacteria</taxon>
        <taxon>Burkholderiales</taxon>
        <taxon>Sphaerotilaceae</taxon>
        <taxon>Pseudaquabacterium</taxon>
    </lineage>
</organism>
<feature type="domain" description="BD-FAE-like" evidence="3">
    <location>
        <begin position="75"/>
        <end position="308"/>
    </location>
</feature>
<proteinExistence type="predicted"/>
<gene>
    <name evidence="4" type="ORF">AACH11_21785</name>
</gene>
<dbReference type="Pfam" id="PF20434">
    <property type="entry name" value="BD-FAE"/>
    <property type="match status" value="1"/>
</dbReference>
<dbReference type="InterPro" id="IPR050300">
    <property type="entry name" value="GDXG_lipolytic_enzyme"/>
</dbReference>
<sequence>MRTPDIRPTSSLNAPAHPGRHRLRRGALACAVALATLLGACGGGDDDTTPSARSYYQVRMVENLAYGPSRPGNLLDLHLPQTGDGKALPLVIWHAGSAWLSNASKDAPMASMAVQEFTARGFAVATISIRSSLDARFPAQGHDVRAAIRWLRENAATYNIDPDRFAFMGDSSGGWATAFAAATSGIAQLPGETVANGTSSAVQVAVPFYPPTDFLSMDSFAAAHTLPKGFAYPHDGKSSPEGLLIQCPGEPVPTAFPDANPALASIQDCPAETRAANPITYITGRAVPMWVMHGGADPLLPYNQSEGVYDAARAQGSVVRYTYVPTAVHDLTTILGASGAVTRTSSQGQETRSEGRGPTWDDVETFVRDSFPR</sequence>
<dbReference type="InterPro" id="IPR049492">
    <property type="entry name" value="BD-FAE-like_dom"/>
</dbReference>
<dbReference type="PANTHER" id="PTHR48081">
    <property type="entry name" value="AB HYDROLASE SUPERFAMILY PROTEIN C4A8.06C"/>
    <property type="match status" value="1"/>
</dbReference>
<reference evidence="4 5" key="1">
    <citation type="submission" date="2024-04" db="EMBL/GenBank/DDBJ databases">
        <title>Novel species of the genus Ideonella isolated from streams.</title>
        <authorList>
            <person name="Lu H."/>
        </authorList>
    </citation>
    <scope>NUCLEOTIDE SEQUENCE [LARGE SCALE GENOMIC DNA]</scope>
    <source>
        <strain evidence="4 5">BYS139W</strain>
    </source>
</reference>
<feature type="compositionally biased region" description="Polar residues" evidence="2">
    <location>
        <begin position="341"/>
        <end position="350"/>
    </location>
</feature>
<dbReference type="Gene3D" id="3.40.50.1820">
    <property type="entry name" value="alpha/beta hydrolase"/>
    <property type="match status" value="1"/>
</dbReference>
<evidence type="ECO:0000256" key="1">
    <source>
        <dbReference type="ARBA" id="ARBA00022801"/>
    </source>
</evidence>
<dbReference type="RefSeq" id="WP_341376383.1">
    <property type="nucleotide sequence ID" value="NZ_JBBUTF010000026.1"/>
</dbReference>
<evidence type="ECO:0000313" key="4">
    <source>
        <dbReference type="EMBL" id="MEK8028599.1"/>
    </source>
</evidence>
<keyword evidence="1 4" id="KW-0378">Hydrolase</keyword>
<dbReference type="EMBL" id="JBBUTF010000026">
    <property type="protein sequence ID" value="MEK8028599.1"/>
    <property type="molecule type" value="Genomic_DNA"/>
</dbReference>
<keyword evidence="5" id="KW-1185">Reference proteome</keyword>